<evidence type="ECO:0000256" key="2">
    <source>
        <dbReference type="ARBA" id="ARBA00011975"/>
    </source>
</evidence>
<keyword evidence="3 9" id="KW-0489">Methyltransferase</keyword>
<protein>
    <recommendedName>
        <fullName evidence="2">DNA (cytosine-5-)-methyltransferase</fullName>
        <ecNumber evidence="2">2.1.1.37</ecNumber>
    </recommendedName>
</protein>
<dbReference type="Pfam" id="PF00145">
    <property type="entry name" value="DNA_methylase"/>
    <property type="match status" value="1"/>
</dbReference>
<dbReference type="InterPro" id="IPR043151">
    <property type="entry name" value="BAH_sf"/>
</dbReference>
<evidence type="ECO:0000256" key="7">
    <source>
        <dbReference type="ARBA" id="ARBA00023242"/>
    </source>
</evidence>
<dbReference type="SUPFAM" id="SSF54160">
    <property type="entry name" value="Chromo domain-like"/>
    <property type="match status" value="1"/>
</dbReference>
<comment type="similarity">
    <text evidence="9">Belongs to the class I-like SAM-binding methyltransferase superfamily. C5-methyltransferase family.</text>
</comment>
<evidence type="ECO:0000313" key="14">
    <source>
        <dbReference type="RefSeq" id="XP_020113006.1"/>
    </source>
</evidence>
<comment type="subcellular location">
    <subcellularLocation>
        <location evidence="1">Nucleus</location>
    </subcellularLocation>
</comment>
<organism evidence="13 14">
    <name type="scientific">Ananas comosus</name>
    <name type="common">Pineapple</name>
    <name type="synonym">Ananas ananas</name>
    <dbReference type="NCBI Taxonomy" id="4615"/>
    <lineage>
        <taxon>Eukaryota</taxon>
        <taxon>Viridiplantae</taxon>
        <taxon>Streptophyta</taxon>
        <taxon>Embryophyta</taxon>
        <taxon>Tracheophyta</taxon>
        <taxon>Spermatophyta</taxon>
        <taxon>Magnoliopsida</taxon>
        <taxon>Liliopsida</taxon>
        <taxon>Poales</taxon>
        <taxon>Bromeliaceae</taxon>
        <taxon>Bromelioideae</taxon>
        <taxon>Ananas</taxon>
    </lineage>
</organism>
<dbReference type="Gene3D" id="3.90.120.10">
    <property type="entry name" value="DNA Methylase, subunit A, domain 2"/>
    <property type="match status" value="1"/>
</dbReference>
<evidence type="ECO:0000256" key="1">
    <source>
        <dbReference type="ARBA" id="ARBA00004123"/>
    </source>
</evidence>
<dbReference type="EC" id="2.1.1.37" evidence="2"/>
<feature type="compositionally biased region" description="Polar residues" evidence="10">
    <location>
        <begin position="165"/>
        <end position="181"/>
    </location>
</feature>
<evidence type="ECO:0000256" key="3">
    <source>
        <dbReference type="ARBA" id="ARBA00022603"/>
    </source>
</evidence>
<evidence type="ECO:0000256" key="9">
    <source>
        <dbReference type="PROSITE-ProRule" id="PRU01016"/>
    </source>
</evidence>
<dbReference type="Gene3D" id="3.40.50.150">
    <property type="entry name" value="Vaccinia Virus protein VP39"/>
    <property type="match status" value="2"/>
</dbReference>
<feature type="active site" evidence="9">
    <location>
        <position position="775"/>
    </location>
</feature>
<evidence type="ECO:0000256" key="6">
    <source>
        <dbReference type="ARBA" id="ARBA00023125"/>
    </source>
</evidence>
<dbReference type="InterPro" id="IPR018117">
    <property type="entry name" value="C5_DNA_meth_AS"/>
</dbReference>
<reference evidence="14" key="2">
    <citation type="submission" date="2025-08" db="UniProtKB">
        <authorList>
            <consortium name="RefSeq"/>
        </authorList>
    </citation>
    <scope>IDENTIFICATION</scope>
    <source>
        <tissue evidence="14">Leaf</tissue>
    </source>
</reference>
<dbReference type="InterPro" id="IPR023779">
    <property type="entry name" value="Chromodomain_CS"/>
</dbReference>
<feature type="region of interest" description="Disordered" evidence="10">
    <location>
        <begin position="1"/>
        <end position="231"/>
    </location>
</feature>
<dbReference type="GO" id="GO:0005634">
    <property type="term" value="C:nucleus"/>
    <property type="evidence" value="ECO:0007669"/>
    <property type="project" value="UniProtKB-SubCell"/>
</dbReference>
<accession>A0A6P5GWI8</accession>
<dbReference type="GO" id="GO:0032259">
    <property type="term" value="P:methylation"/>
    <property type="evidence" value="ECO:0007669"/>
    <property type="project" value="UniProtKB-KW"/>
</dbReference>
<dbReference type="PROSITE" id="PS00598">
    <property type="entry name" value="CHROMO_1"/>
    <property type="match status" value="1"/>
</dbReference>
<feature type="domain" description="Chromo" evidence="11">
    <location>
        <begin position="697"/>
        <end position="750"/>
    </location>
</feature>
<sequence>MDAEDLPSPIPLAILEPVEPFEPYSDSSSSSSSRRSGDPPSPAAAERRRPPRSNAEPIDPNGALRRSPRFSRSGARAPSSPQSGSSRGSRRSPRTLAILDPFDGDSSKSEGDPVGNNGVLRRSPRLLENGASAPRSAGNGPNSASRSSGPLSALPSPKARRRSSTDPSENNGDLVQSNGSLRRSPRFLNAEASAPSAGNSFSRRSRRTLPRPSQNSSKDNGAIVQANSHQRSPRFLKDGVLALTSPGNGSLRLSPRTLAILKPLVPCSMSPSRSPLNPSMDNEAILVHINGPRFLKSGAQAPSLGENGSLRRSPRFSTAESSPCSITTRSNGNQTAPSKSLALPPPKKLRVGLGTAAAPVGSSELKDANGDCFFVGDPVSDEEARRRWPHHYVNKGKGSNNRRAANDDDADDIILDVKFHFLQASVCGCILSIGDCAYVKGPKGKPDYIGRILEFFETTGGIYYCTVQWFFRAEDTVIKEQATSHDKKRLFYSDLKNDNLLDCIVSKANVVQVSPTVDLKSKSIPSYYFYYDMKYSVEYSTFSTMTMYDSEENGHTALSSLSSTNSINGITRKPFPNKKHENQASKDMELTLLDLFCGCGGMSTGLSLGACTAGVNLVARWAVDSEEAACKSLKLNHPETLVRNETAVDFLDLLKAWEKLCEKYVRHGKAKSSNSNVRAPRKDNGDDSSSSESDEEFVVSKLVDICYGDPTNVGKRGLKFKVRWKGYSYNEDTWEPIEGLSNCEEAIRDFVIEGFKSKILPLPGDVDVICGGPPCQGISGYNRYRNFEAPLDDEKNRQVIVFMDIVQFLKPKYVLMENVLDILKFAKATVARYALGRLVSMRYQARLGIMAAGCYGLPQFRLRVFLWGCQPNEKLPQFPLPTHEVIEKYGSPLEFERNLVGYDEGKPRQLEKALVLEDILSDLPAVTDKEDREQMPYQKEPQTEFQRYIREPKTASGLKGSQSLLYDHRPLQLGENDYLRVCQVPKRKGANFRDLRGLVVGPDNTVQLDPAMERVLLPSGRPLIPDCALRYENGKSIRPYARLWWDEVVATVLTISNPRMQAILHPEQDRILTIRENARLQGFPDYYRFHGSIKDRYRQVGNAVAIPVGRALGYALAMAWLGKSGDRALMTLPPNFAFSNEIQDISESLHLSVAPESEP</sequence>
<dbReference type="InterPro" id="IPR001525">
    <property type="entry name" value="C5_MeTfrase"/>
</dbReference>
<dbReference type="Pfam" id="PF00385">
    <property type="entry name" value="Chromo"/>
    <property type="match status" value="1"/>
</dbReference>
<feature type="region of interest" description="Disordered" evidence="10">
    <location>
        <begin position="672"/>
        <end position="693"/>
    </location>
</feature>
<feature type="domain" description="BAH" evidence="12">
    <location>
        <begin position="429"/>
        <end position="546"/>
    </location>
</feature>
<reference evidence="13" key="1">
    <citation type="journal article" date="2015" name="Nat. Genet.">
        <title>The pineapple genome and the evolution of CAM photosynthesis.</title>
        <authorList>
            <person name="Ming R."/>
            <person name="VanBuren R."/>
            <person name="Wai C.M."/>
            <person name="Tang H."/>
            <person name="Schatz M.C."/>
            <person name="Bowers J.E."/>
            <person name="Lyons E."/>
            <person name="Wang M.L."/>
            <person name="Chen J."/>
            <person name="Biggers E."/>
            <person name="Zhang J."/>
            <person name="Huang L."/>
            <person name="Zhang L."/>
            <person name="Miao W."/>
            <person name="Zhang J."/>
            <person name="Ye Z."/>
            <person name="Miao C."/>
            <person name="Lin Z."/>
            <person name="Wang H."/>
            <person name="Zhou H."/>
            <person name="Yim W.C."/>
            <person name="Priest H.D."/>
            <person name="Zheng C."/>
            <person name="Woodhouse M."/>
            <person name="Edger P.P."/>
            <person name="Guyot R."/>
            <person name="Guo H.B."/>
            <person name="Guo H."/>
            <person name="Zheng G."/>
            <person name="Singh R."/>
            <person name="Sharma A."/>
            <person name="Min X."/>
            <person name="Zheng Y."/>
            <person name="Lee H."/>
            <person name="Gurtowski J."/>
            <person name="Sedlazeck F.J."/>
            <person name="Harkess A."/>
            <person name="McKain M.R."/>
            <person name="Liao Z."/>
            <person name="Fang J."/>
            <person name="Liu J."/>
            <person name="Zhang X."/>
            <person name="Zhang Q."/>
            <person name="Hu W."/>
            <person name="Qin Y."/>
            <person name="Wang K."/>
            <person name="Chen L.Y."/>
            <person name="Shirley N."/>
            <person name="Lin Y.R."/>
            <person name="Liu L.Y."/>
            <person name="Hernandez A.G."/>
            <person name="Wright C.L."/>
            <person name="Bulone V."/>
            <person name="Tuskan G.A."/>
            <person name="Heath K."/>
            <person name="Zee F."/>
            <person name="Moore P.H."/>
            <person name="Sunkar R."/>
            <person name="Leebens-Mack J.H."/>
            <person name="Mockler T."/>
            <person name="Bennetzen J.L."/>
            <person name="Freeling M."/>
            <person name="Sankoff D."/>
            <person name="Paterson A.H."/>
            <person name="Zhu X."/>
            <person name="Yang X."/>
            <person name="Smith J.A."/>
            <person name="Cushman J.C."/>
            <person name="Paull R.E."/>
            <person name="Yu Q."/>
        </authorList>
    </citation>
    <scope>NUCLEOTIDE SEQUENCE [LARGE SCALE GENOMIC DNA]</scope>
    <source>
        <strain evidence="13">cv. F153</strain>
    </source>
</reference>
<evidence type="ECO:0000313" key="13">
    <source>
        <dbReference type="Proteomes" id="UP000515123"/>
    </source>
</evidence>
<dbReference type="CDD" id="cd18635">
    <property type="entry name" value="CD_CMT3_like"/>
    <property type="match status" value="1"/>
</dbReference>
<feature type="region of interest" description="Disordered" evidence="10">
    <location>
        <begin position="298"/>
        <end position="347"/>
    </location>
</feature>
<keyword evidence="5 9" id="KW-0949">S-adenosyl-L-methionine</keyword>
<dbReference type="RefSeq" id="XP_020113006.1">
    <property type="nucleotide sequence ID" value="XM_020257417.1"/>
</dbReference>
<dbReference type="InterPro" id="IPR023780">
    <property type="entry name" value="Chromo_domain"/>
</dbReference>
<dbReference type="OrthoDB" id="5376140at2759"/>
<feature type="compositionally biased region" description="Low complexity" evidence="10">
    <location>
        <begin position="70"/>
        <end position="87"/>
    </location>
</feature>
<dbReference type="GeneID" id="109727337"/>
<evidence type="ECO:0000256" key="4">
    <source>
        <dbReference type="ARBA" id="ARBA00022679"/>
    </source>
</evidence>
<comment type="catalytic activity">
    <reaction evidence="8">
        <text>a 2'-deoxycytidine in DNA + S-adenosyl-L-methionine = a 5-methyl-2'-deoxycytidine in DNA + S-adenosyl-L-homocysteine + H(+)</text>
        <dbReference type="Rhea" id="RHEA:13681"/>
        <dbReference type="Rhea" id="RHEA-COMP:11369"/>
        <dbReference type="Rhea" id="RHEA-COMP:11370"/>
        <dbReference type="ChEBI" id="CHEBI:15378"/>
        <dbReference type="ChEBI" id="CHEBI:57856"/>
        <dbReference type="ChEBI" id="CHEBI:59789"/>
        <dbReference type="ChEBI" id="CHEBI:85452"/>
        <dbReference type="ChEBI" id="CHEBI:85454"/>
        <dbReference type="EC" id="2.1.1.37"/>
    </reaction>
</comment>
<dbReference type="Pfam" id="PF01426">
    <property type="entry name" value="BAH"/>
    <property type="match status" value="1"/>
</dbReference>
<feature type="compositionally biased region" description="Polar residues" evidence="10">
    <location>
        <begin position="315"/>
        <end position="335"/>
    </location>
</feature>
<dbReference type="Gene3D" id="2.30.30.490">
    <property type="match status" value="1"/>
</dbReference>
<feature type="compositionally biased region" description="Polar residues" evidence="10">
    <location>
        <begin position="139"/>
        <end position="150"/>
    </location>
</feature>
<dbReference type="PROSITE" id="PS00095">
    <property type="entry name" value="C5_MTASE_2"/>
    <property type="match status" value="1"/>
</dbReference>
<dbReference type="Proteomes" id="UP000515123">
    <property type="component" value="Linkage group 22"/>
</dbReference>
<dbReference type="InterPro" id="IPR001025">
    <property type="entry name" value="BAH_dom"/>
</dbReference>
<dbReference type="GO" id="GO:0003682">
    <property type="term" value="F:chromatin binding"/>
    <property type="evidence" value="ECO:0007669"/>
    <property type="project" value="InterPro"/>
</dbReference>
<dbReference type="PROSITE" id="PS51038">
    <property type="entry name" value="BAH"/>
    <property type="match status" value="1"/>
</dbReference>
<dbReference type="SMART" id="SM00298">
    <property type="entry name" value="CHROMO"/>
    <property type="match status" value="1"/>
</dbReference>
<dbReference type="PANTHER" id="PTHR10629:SF34">
    <property type="entry name" value="DNA (CYTOSINE-5)-METHYLTRANSFERASE CMT2"/>
    <property type="match status" value="1"/>
</dbReference>
<name>A0A6P5GWI8_ANACO</name>
<dbReference type="PANTHER" id="PTHR10629">
    <property type="entry name" value="CYTOSINE-SPECIFIC METHYLTRANSFERASE"/>
    <property type="match status" value="1"/>
</dbReference>
<feature type="compositionally biased region" description="Low complexity" evidence="10">
    <location>
        <begin position="25"/>
        <end position="34"/>
    </location>
</feature>
<evidence type="ECO:0000256" key="10">
    <source>
        <dbReference type="SAM" id="MobiDB-lite"/>
    </source>
</evidence>
<dbReference type="InterPro" id="IPR000953">
    <property type="entry name" value="Chromo/chromo_shadow_dom"/>
</dbReference>
<keyword evidence="4 9" id="KW-0808">Transferase</keyword>
<gene>
    <name evidence="14" type="primary">LOC109727337</name>
</gene>
<evidence type="ECO:0000256" key="8">
    <source>
        <dbReference type="ARBA" id="ARBA00047422"/>
    </source>
</evidence>
<dbReference type="PROSITE" id="PS00094">
    <property type="entry name" value="C5_MTASE_1"/>
    <property type="match status" value="1"/>
</dbReference>
<dbReference type="AlphaFoldDB" id="A0A6P5GWI8"/>
<keyword evidence="13" id="KW-1185">Reference proteome</keyword>
<keyword evidence="7" id="KW-0539">Nucleus</keyword>
<proteinExistence type="inferred from homology"/>
<dbReference type="PRINTS" id="PR00105">
    <property type="entry name" value="C5METTRFRASE"/>
</dbReference>
<evidence type="ECO:0000256" key="5">
    <source>
        <dbReference type="ARBA" id="ARBA00022691"/>
    </source>
</evidence>
<dbReference type="InterPro" id="IPR031303">
    <property type="entry name" value="C5_meth_CS"/>
</dbReference>
<dbReference type="GO" id="GO:0044027">
    <property type="term" value="P:negative regulation of gene expression via chromosomal CpG island methylation"/>
    <property type="evidence" value="ECO:0007669"/>
    <property type="project" value="TreeGrafter"/>
</dbReference>
<dbReference type="SMART" id="SM00439">
    <property type="entry name" value="BAH"/>
    <property type="match status" value="1"/>
</dbReference>
<keyword evidence="6" id="KW-0238">DNA-binding</keyword>
<dbReference type="PROSITE" id="PS51679">
    <property type="entry name" value="SAM_MT_C5"/>
    <property type="match status" value="1"/>
</dbReference>
<dbReference type="InterPro" id="IPR029063">
    <property type="entry name" value="SAM-dependent_MTases_sf"/>
</dbReference>
<dbReference type="FunFam" id="3.90.120.10:FF:000003">
    <property type="entry name" value="DNA (cytosine-5)-methyltransferase 1"/>
    <property type="match status" value="1"/>
</dbReference>
<dbReference type="GO" id="GO:0003677">
    <property type="term" value="F:DNA binding"/>
    <property type="evidence" value="ECO:0007669"/>
    <property type="project" value="UniProtKB-KW"/>
</dbReference>
<dbReference type="PROSITE" id="PS50013">
    <property type="entry name" value="CHROMO_2"/>
    <property type="match status" value="1"/>
</dbReference>
<feature type="compositionally biased region" description="Polar residues" evidence="10">
    <location>
        <begin position="214"/>
        <end position="230"/>
    </location>
</feature>
<dbReference type="InterPro" id="IPR016197">
    <property type="entry name" value="Chromo-like_dom_sf"/>
</dbReference>
<evidence type="ECO:0000259" key="11">
    <source>
        <dbReference type="PROSITE" id="PS50013"/>
    </source>
</evidence>
<dbReference type="GO" id="GO:0003886">
    <property type="term" value="F:DNA (cytosine-5-)-methyltransferase activity"/>
    <property type="evidence" value="ECO:0007669"/>
    <property type="project" value="UniProtKB-EC"/>
</dbReference>
<dbReference type="SUPFAM" id="SSF53335">
    <property type="entry name" value="S-adenosyl-L-methionine-dependent methyltransferases"/>
    <property type="match status" value="1"/>
</dbReference>
<evidence type="ECO:0000259" key="12">
    <source>
        <dbReference type="PROSITE" id="PS51038"/>
    </source>
</evidence>
<dbReference type="InterPro" id="IPR050390">
    <property type="entry name" value="C5-Methyltransferase"/>
</dbReference>